<comment type="caution">
    <text evidence="2">The sequence shown here is derived from an EMBL/GenBank/DDBJ whole genome shotgun (WGS) entry which is preliminary data.</text>
</comment>
<evidence type="ECO:0000313" key="3">
    <source>
        <dbReference type="Proteomes" id="UP000054454"/>
    </source>
</evidence>
<proteinExistence type="predicted"/>
<dbReference type="EMBL" id="LFVZ01000011">
    <property type="protein sequence ID" value="KTW27091.1"/>
    <property type="molecule type" value="Genomic_DNA"/>
</dbReference>
<dbReference type="GO" id="GO:0005762">
    <property type="term" value="C:mitochondrial large ribosomal subunit"/>
    <property type="evidence" value="ECO:0007669"/>
    <property type="project" value="InterPro"/>
</dbReference>
<dbReference type="AlphaFoldDB" id="A0A0W4ZFC4"/>
<evidence type="ECO:0000313" key="2">
    <source>
        <dbReference type="EMBL" id="KTW27091.1"/>
    </source>
</evidence>
<dbReference type="Pfam" id="PF18126">
    <property type="entry name" value="Mitoc_mL59"/>
    <property type="match status" value="1"/>
</dbReference>
<keyword evidence="3" id="KW-1185">Reference proteome</keyword>
<dbReference type="OrthoDB" id="18529at2759"/>
<reference evidence="3" key="1">
    <citation type="journal article" date="2016" name="Nat. Commun.">
        <title>Genome analysis of three Pneumocystis species reveals adaptation mechanisms to life exclusively in mammalian hosts.</title>
        <authorList>
            <person name="Ma L."/>
            <person name="Chen Z."/>
            <person name="Huang D.W."/>
            <person name="Kutty G."/>
            <person name="Ishihara M."/>
            <person name="Wang H."/>
            <person name="Abouelleil A."/>
            <person name="Bishop L."/>
            <person name="Davey E."/>
            <person name="Deng R."/>
            <person name="Deng X."/>
            <person name="Fan L."/>
            <person name="Fantoni G."/>
            <person name="Fitzgerald M."/>
            <person name="Gogineni E."/>
            <person name="Goldberg J.M."/>
            <person name="Handley G."/>
            <person name="Hu X."/>
            <person name="Huber C."/>
            <person name="Jiao X."/>
            <person name="Jones K."/>
            <person name="Levin J.Z."/>
            <person name="Liu Y."/>
            <person name="Macdonald P."/>
            <person name="Melnikov A."/>
            <person name="Raley C."/>
            <person name="Sassi M."/>
            <person name="Sherman B.T."/>
            <person name="Song X."/>
            <person name="Sykes S."/>
            <person name="Tran B."/>
            <person name="Walsh L."/>
            <person name="Xia Y."/>
            <person name="Yang J."/>
            <person name="Young S."/>
            <person name="Zeng Q."/>
            <person name="Zheng X."/>
            <person name="Stephens R."/>
            <person name="Nusbaum C."/>
            <person name="Birren B.W."/>
            <person name="Azadi P."/>
            <person name="Lempicki R.A."/>
            <person name="Cuomo C.A."/>
            <person name="Kovacs J.A."/>
        </authorList>
    </citation>
    <scope>NUCLEOTIDE SEQUENCE [LARGE SCALE GENOMIC DNA]</scope>
    <source>
        <strain evidence="3">B80</strain>
    </source>
</reference>
<dbReference type="PANTHER" id="PTHR28041">
    <property type="entry name" value="54S RIBOSOMAL PROTEIN L25, MITOCHONDRIAL"/>
    <property type="match status" value="1"/>
</dbReference>
<dbReference type="RefSeq" id="XP_018225282.1">
    <property type="nucleotide sequence ID" value="XM_018371117.1"/>
</dbReference>
<sequence length="131" mass="15531">MKSKSLPRLLAGFLKQFPSIKNDNSLNLNLPNPFKPIKNKLTGRWQNPIYSLRQQAVLIKQARIFGYEKLFPLNSPVIKQMRGILRWKGTKAQRMKQVKLSRIIKELEMQPRRIETWKAEKKKRSEKDIFL</sequence>
<evidence type="ECO:0000259" key="1">
    <source>
        <dbReference type="Pfam" id="PF18126"/>
    </source>
</evidence>
<dbReference type="InterPro" id="IPR040922">
    <property type="entry name" value="Ribosomal_mL59_dom"/>
</dbReference>
<name>A0A0W4ZFC4_PNEC8</name>
<dbReference type="GeneID" id="28937320"/>
<dbReference type="VEuPathDB" id="FungiDB:T552_02583"/>
<dbReference type="Proteomes" id="UP000054454">
    <property type="component" value="Unassembled WGS sequence"/>
</dbReference>
<protein>
    <recommendedName>
        <fullName evidence="1">Large ribosomal subunit protein mL59 domain-containing protein</fullName>
    </recommendedName>
</protein>
<dbReference type="PANTHER" id="PTHR28041:SF1">
    <property type="entry name" value="LARGE RIBOSOMAL SUBUNIT PROTEIN ML59"/>
    <property type="match status" value="1"/>
</dbReference>
<dbReference type="GO" id="GO:0003735">
    <property type="term" value="F:structural constituent of ribosome"/>
    <property type="evidence" value="ECO:0007669"/>
    <property type="project" value="InterPro"/>
</dbReference>
<organism evidence="2 3">
    <name type="scientific">Pneumocystis carinii (strain B80)</name>
    <name type="common">Rat pneumocystis pneumonia agent</name>
    <name type="synonym">Pneumocystis carinii f. sp. carinii</name>
    <dbReference type="NCBI Taxonomy" id="1408658"/>
    <lineage>
        <taxon>Eukaryota</taxon>
        <taxon>Fungi</taxon>
        <taxon>Dikarya</taxon>
        <taxon>Ascomycota</taxon>
        <taxon>Taphrinomycotina</taxon>
        <taxon>Pneumocystomycetes</taxon>
        <taxon>Pneumocystaceae</taxon>
        <taxon>Pneumocystis</taxon>
    </lineage>
</organism>
<accession>A0A0W4ZFC4</accession>
<dbReference type="InterPro" id="IPR037507">
    <property type="entry name" value="Ribosomal_mL59"/>
</dbReference>
<feature type="domain" description="Large ribosomal subunit protein mL59" evidence="1">
    <location>
        <begin position="11"/>
        <end position="119"/>
    </location>
</feature>
<gene>
    <name evidence="2" type="ORF">T552_02583</name>
</gene>